<dbReference type="AlphaFoldDB" id="A0A9Q6LQS8"/>
<feature type="transmembrane region" description="Helical" evidence="7">
    <location>
        <begin position="64"/>
        <end position="88"/>
    </location>
</feature>
<dbReference type="RefSeq" id="WP_052104609.1">
    <property type="nucleotide sequence ID" value="NZ_CP012413.1"/>
</dbReference>
<dbReference type="InterPro" id="IPR002771">
    <property type="entry name" value="Multi_antbiot-R_MarC"/>
</dbReference>
<evidence type="ECO:0000256" key="3">
    <source>
        <dbReference type="ARBA" id="ARBA00022475"/>
    </source>
</evidence>
<dbReference type="EMBL" id="CP038908">
    <property type="protein sequence ID" value="QGO05922.1"/>
    <property type="molecule type" value="Genomic_DNA"/>
</dbReference>
<comment type="similarity">
    <text evidence="2 7">Belongs to the UPF0056 (MarC) family.</text>
</comment>
<evidence type="ECO:0000256" key="7">
    <source>
        <dbReference type="RuleBase" id="RU362048"/>
    </source>
</evidence>
<keyword evidence="4 7" id="KW-0812">Transmembrane</keyword>
<sequence length="210" mass="22237">MHELITFFITLLALTNPFGNLAIFIGLVEGRDVKEQRGIAFKAGIAVAIILVVVTLFGQNILDFFGISIGAFEVAGGLIILLLGLSMLNMKTEHQPHTKSEHTLAEEKLAIAVVPLAMPIIAGPGALAAVIIHTQSHVADRLFAKLPYVGVDIAIAVVVTGVLLFAPFFHKLLGVAGLKIVERIMGLILMAMAVTMMASGVHSLFPVPAA</sequence>
<keyword evidence="3" id="KW-1003">Cell membrane</keyword>
<proteinExistence type="inferred from homology"/>
<dbReference type="GO" id="GO:0005886">
    <property type="term" value="C:plasma membrane"/>
    <property type="evidence" value="ECO:0007669"/>
    <property type="project" value="UniProtKB-SubCell"/>
</dbReference>
<feature type="transmembrane region" description="Helical" evidence="7">
    <location>
        <begin position="6"/>
        <end position="27"/>
    </location>
</feature>
<feature type="transmembrane region" description="Helical" evidence="7">
    <location>
        <begin position="39"/>
        <end position="58"/>
    </location>
</feature>
<evidence type="ECO:0000256" key="1">
    <source>
        <dbReference type="ARBA" id="ARBA00004651"/>
    </source>
</evidence>
<organism evidence="8 9">
    <name type="scientific">Piscirickettsia salmonis</name>
    <dbReference type="NCBI Taxonomy" id="1238"/>
    <lineage>
        <taxon>Bacteria</taxon>
        <taxon>Pseudomonadati</taxon>
        <taxon>Pseudomonadota</taxon>
        <taxon>Gammaproteobacteria</taxon>
        <taxon>Thiotrichales</taxon>
        <taxon>Piscirickettsiaceae</taxon>
        <taxon>Piscirickettsia</taxon>
    </lineage>
</organism>
<dbReference type="Proteomes" id="UP000422232">
    <property type="component" value="Chromosome"/>
</dbReference>
<dbReference type="PANTHER" id="PTHR33508:SF1">
    <property type="entry name" value="UPF0056 MEMBRANE PROTEIN YHCE"/>
    <property type="match status" value="1"/>
</dbReference>
<dbReference type="PANTHER" id="PTHR33508">
    <property type="entry name" value="UPF0056 MEMBRANE PROTEIN YHCE"/>
    <property type="match status" value="1"/>
</dbReference>
<protein>
    <recommendedName>
        <fullName evidence="7">UPF0056 membrane protein</fullName>
    </recommendedName>
</protein>
<reference evidence="8 9" key="1">
    <citation type="submission" date="2019-04" db="EMBL/GenBank/DDBJ databases">
        <title>Complete genome sequencing of Piscirickettsia salmonis strain Psal-009.</title>
        <authorList>
            <person name="Schober I."/>
            <person name="Bunk B."/>
            <person name="Sproer C."/>
            <person name="Carril G.P."/>
            <person name="Riedel T."/>
            <person name="Flores-Herrera P.A."/>
            <person name="Nourdin-Galindo G."/>
            <person name="Marshall S.H."/>
            <person name="Overmann J."/>
        </authorList>
    </citation>
    <scope>NUCLEOTIDE SEQUENCE [LARGE SCALE GENOMIC DNA]</scope>
    <source>
        <strain evidence="8 9">Psal-009</strain>
    </source>
</reference>
<keyword evidence="9" id="KW-1185">Reference proteome</keyword>
<evidence type="ECO:0000256" key="6">
    <source>
        <dbReference type="ARBA" id="ARBA00023136"/>
    </source>
</evidence>
<feature type="transmembrane region" description="Helical" evidence="7">
    <location>
        <begin position="153"/>
        <end position="172"/>
    </location>
</feature>
<feature type="transmembrane region" description="Helical" evidence="7">
    <location>
        <begin position="184"/>
        <end position="205"/>
    </location>
</feature>
<evidence type="ECO:0000313" key="8">
    <source>
        <dbReference type="EMBL" id="QGO05922.1"/>
    </source>
</evidence>
<evidence type="ECO:0000256" key="4">
    <source>
        <dbReference type="ARBA" id="ARBA00022692"/>
    </source>
</evidence>
<dbReference type="Pfam" id="PF01914">
    <property type="entry name" value="MarC"/>
    <property type="match status" value="1"/>
</dbReference>
<name>A0A9Q6LQS8_PISSA</name>
<evidence type="ECO:0000313" key="9">
    <source>
        <dbReference type="Proteomes" id="UP000422232"/>
    </source>
</evidence>
<gene>
    <name evidence="8" type="ORF">Psal009_01819</name>
</gene>
<accession>A0A9Q6LQS8</accession>
<feature type="transmembrane region" description="Helical" evidence="7">
    <location>
        <begin position="109"/>
        <end position="133"/>
    </location>
</feature>
<keyword evidence="6 7" id="KW-0472">Membrane</keyword>
<evidence type="ECO:0000256" key="5">
    <source>
        <dbReference type="ARBA" id="ARBA00022989"/>
    </source>
</evidence>
<comment type="subcellular location">
    <subcellularLocation>
        <location evidence="1 7">Cell membrane</location>
        <topology evidence="1 7">Multi-pass membrane protein</topology>
    </subcellularLocation>
</comment>
<dbReference type="NCBIfam" id="TIGR00427">
    <property type="entry name" value="NAAT family transporter"/>
    <property type="match status" value="1"/>
</dbReference>
<keyword evidence="5 7" id="KW-1133">Transmembrane helix</keyword>
<evidence type="ECO:0000256" key="2">
    <source>
        <dbReference type="ARBA" id="ARBA00009784"/>
    </source>
</evidence>